<dbReference type="EMBL" id="UYJE01003396">
    <property type="protein sequence ID" value="VDI18936.1"/>
    <property type="molecule type" value="Genomic_DNA"/>
</dbReference>
<keyword evidence="2" id="KW-0472">Membrane</keyword>
<keyword evidence="2" id="KW-0812">Transmembrane</keyword>
<evidence type="ECO:0000256" key="1">
    <source>
        <dbReference type="SAM" id="MobiDB-lite"/>
    </source>
</evidence>
<protein>
    <submittedName>
        <fullName evidence="3">Uncharacterized protein</fullName>
    </submittedName>
</protein>
<accession>A0A8B6DIH5</accession>
<sequence length="231" mass="25961">MLYMSAIGGQDLYDESTRKSTTELSNDTEFLDESTSRPTTSLREDTGIIAGVAVLLTVVMLIVVVILVLVFRKKHLRKQLLSQTVGNGKRTSKMDYHTTENIEEGQYHDINISDGDYCLAAAVSDDNDRAEDGDTTYIRAMSGVYDELNGKDQRKIQTEYQNENASKVDGSKSEIYTLTSNLTVNQQSKDNNSSAKWQTSDAEDFDPTYNHSNNVIVREDLSNYDHFSNQK</sequence>
<comment type="caution">
    <text evidence="3">The sequence shown here is derived from an EMBL/GenBank/DDBJ whole genome shotgun (WGS) entry which is preliminary data.</text>
</comment>
<dbReference type="Proteomes" id="UP000596742">
    <property type="component" value="Unassembled WGS sequence"/>
</dbReference>
<evidence type="ECO:0000256" key="2">
    <source>
        <dbReference type="SAM" id="Phobius"/>
    </source>
</evidence>
<dbReference type="AlphaFoldDB" id="A0A8B6DIH5"/>
<evidence type="ECO:0000313" key="3">
    <source>
        <dbReference type="EMBL" id="VDI18936.1"/>
    </source>
</evidence>
<evidence type="ECO:0000313" key="4">
    <source>
        <dbReference type="Proteomes" id="UP000596742"/>
    </source>
</evidence>
<reference evidence="3" key="1">
    <citation type="submission" date="2018-11" db="EMBL/GenBank/DDBJ databases">
        <authorList>
            <person name="Alioto T."/>
            <person name="Alioto T."/>
        </authorList>
    </citation>
    <scope>NUCLEOTIDE SEQUENCE</scope>
</reference>
<keyword evidence="4" id="KW-1185">Reference proteome</keyword>
<proteinExistence type="predicted"/>
<keyword evidence="2" id="KW-1133">Transmembrane helix</keyword>
<feature type="transmembrane region" description="Helical" evidence="2">
    <location>
        <begin position="48"/>
        <end position="71"/>
    </location>
</feature>
<feature type="compositionally biased region" description="Polar residues" evidence="1">
    <location>
        <begin position="186"/>
        <end position="200"/>
    </location>
</feature>
<feature type="region of interest" description="Disordered" evidence="1">
    <location>
        <begin position="17"/>
        <end position="40"/>
    </location>
</feature>
<feature type="region of interest" description="Disordered" evidence="1">
    <location>
        <begin position="186"/>
        <end position="210"/>
    </location>
</feature>
<dbReference type="OrthoDB" id="6151838at2759"/>
<name>A0A8B6DIH5_MYTGA</name>
<gene>
    <name evidence="3" type="ORF">MGAL_10B060951</name>
</gene>
<organism evidence="3 4">
    <name type="scientific">Mytilus galloprovincialis</name>
    <name type="common">Mediterranean mussel</name>
    <dbReference type="NCBI Taxonomy" id="29158"/>
    <lineage>
        <taxon>Eukaryota</taxon>
        <taxon>Metazoa</taxon>
        <taxon>Spiralia</taxon>
        <taxon>Lophotrochozoa</taxon>
        <taxon>Mollusca</taxon>
        <taxon>Bivalvia</taxon>
        <taxon>Autobranchia</taxon>
        <taxon>Pteriomorphia</taxon>
        <taxon>Mytilida</taxon>
        <taxon>Mytiloidea</taxon>
        <taxon>Mytilidae</taxon>
        <taxon>Mytilinae</taxon>
        <taxon>Mytilus</taxon>
    </lineage>
</organism>